<proteinExistence type="predicted"/>
<accession>A0A9D4ACU9</accession>
<reference evidence="2 3" key="1">
    <citation type="journal article" date="2021" name="Plant Biotechnol. J.">
        <title>Multi-omics assisted identification of the key and species-specific regulatory components of drought-tolerant mechanisms in Gossypium stocksii.</title>
        <authorList>
            <person name="Yu D."/>
            <person name="Ke L."/>
            <person name="Zhang D."/>
            <person name="Wu Y."/>
            <person name="Sun Y."/>
            <person name="Mei J."/>
            <person name="Sun J."/>
            <person name="Sun Y."/>
        </authorList>
    </citation>
    <scope>NUCLEOTIDE SEQUENCE [LARGE SCALE GENOMIC DNA]</scope>
    <source>
        <strain evidence="3">cv. E1</strain>
        <tissue evidence="2">Leaf</tissue>
    </source>
</reference>
<protein>
    <submittedName>
        <fullName evidence="2">Uncharacterized protein</fullName>
    </submittedName>
</protein>
<dbReference type="AlphaFoldDB" id="A0A9D4ACU9"/>
<name>A0A9D4ACU9_9ROSI</name>
<organism evidence="2 3">
    <name type="scientific">Gossypium stocksii</name>
    <dbReference type="NCBI Taxonomy" id="47602"/>
    <lineage>
        <taxon>Eukaryota</taxon>
        <taxon>Viridiplantae</taxon>
        <taxon>Streptophyta</taxon>
        <taxon>Embryophyta</taxon>
        <taxon>Tracheophyta</taxon>
        <taxon>Spermatophyta</taxon>
        <taxon>Magnoliopsida</taxon>
        <taxon>eudicotyledons</taxon>
        <taxon>Gunneridae</taxon>
        <taxon>Pentapetalae</taxon>
        <taxon>rosids</taxon>
        <taxon>malvids</taxon>
        <taxon>Malvales</taxon>
        <taxon>Malvaceae</taxon>
        <taxon>Malvoideae</taxon>
        <taxon>Gossypium</taxon>
    </lineage>
</organism>
<feature type="region of interest" description="Disordered" evidence="1">
    <location>
        <begin position="1"/>
        <end position="22"/>
    </location>
</feature>
<evidence type="ECO:0000313" key="2">
    <source>
        <dbReference type="EMBL" id="KAH1107293.1"/>
    </source>
</evidence>
<evidence type="ECO:0000256" key="1">
    <source>
        <dbReference type="SAM" id="MobiDB-lite"/>
    </source>
</evidence>
<sequence length="170" mass="18668">MEESIRTPNKEKSDLIYDDDNNKGSNFLCSSESLGKLSQDASSLQSLQEIVKLPTTGILDAAKHSVVLFKENTQATNEGLVHKNRNKANEHQADFPTTCVIMKVGNSRKGRNLKVNKEKGNSFKASPSISISDSISNMVELLQSQVQQGLVNEVPKRIVGKVGDKAENRL</sequence>
<gene>
    <name evidence="2" type="ORF">J1N35_011061</name>
</gene>
<evidence type="ECO:0000313" key="3">
    <source>
        <dbReference type="Proteomes" id="UP000828251"/>
    </source>
</evidence>
<feature type="compositionally biased region" description="Basic and acidic residues" evidence="1">
    <location>
        <begin position="1"/>
        <end position="15"/>
    </location>
</feature>
<keyword evidence="3" id="KW-1185">Reference proteome</keyword>
<dbReference type="Proteomes" id="UP000828251">
    <property type="component" value="Unassembled WGS sequence"/>
</dbReference>
<dbReference type="EMBL" id="JAIQCV010000004">
    <property type="protein sequence ID" value="KAH1107293.1"/>
    <property type="molecule type" value="Genomic_DNA"/>
</dbReference>
<comment type="caution">
    <text evidence="2">The sequence shown here is derived from an EMBL/GenBank/DDBJ whole genome shotgun (WGS) entry which is preliminary data.</text>
</comment>